<evidence type="ECO:0000313" key="2">
    <source>
        <dbReference type="EMBL" id="MCZ8545088.1"/>
    </source>
</evidence>
<sequence length="72" mass="8642">MANEALSDEFQYGRERRRPQRVRRHPLNFVFDPFYPMIIAIVSITAAVWYFDIPIARMIDLDAGHLLRKWIH</sequence>
<proteinExistence type="predicted"/>
<gene>
    <name evidence="2" type="ORF">OOJ09_12920</name>
</gene>
<feature type="transmembrane region" description="Helical" evidence="1">
    <location>
        <begin position="34"/>
        <end position="51"/>
    </location>
</feature>
<name>A0ABT4QU62_9HYPH</name>
<dbReference type="Proteomes" id="UP001152178">
    <property type="component" value="Unassembled WGS sequence"/>
</dbReference>
<keyword evidence="1" id="KW-1133">Transmembrane helix</keyword>
<organism evidence="2 3">
    <name type="scientific">Mesorhizobium qingshengii</name>
    <dbReference type="NCBI Taxonomy" id="1165689"/>
    <lineage>
        <taxon>Bacteria</taxon>
        <taxon>Pseudomonadati</taxon>
        <taxon>Pseudomonadota</taxon>
        <taxon>Alphaproteobacteria</taxon>
        <taxon>Hyphomicrobiales</taxon>
        <taxon>Phyllobacteriaceae</taxon>
        <taxon>Mesorhizobium</taxon>
    </lineage>
</organism>
<comment type="caution">
    <text evidence="2">The sequence shown here is derived from an EMBL/GenBank/DDBJ whole genome shotgun (WGS) entry which is preliminary data.</text>
</comment>
<keyword evidence="3" id="KW-1185">Reference proteome</keyword>
<dbReference type="RefSeq" id="WP_269905582.1">
    <property type="nucleotide sequence ID" value="NZ_JAPFQA010000004.1"/>
</dbReference>
<reference evidence="2" key="1">
    <citation type="submission" date="2022-11" db="EMBL/GenBank/DDBJ databases">
        <authorList>
            <person name="Coimbra C."/>
        </authorList>
    </citation>
    <scope>NUCLEOTIDE SEQUENCE</scope>
    <source>
        <strain evidence="2">Jales19</strain>
    </source>
</reference>
<evidence type="ECO:0000256" key="1">
    <source>
        <dbReference type="SAM" id="Phobius"/>
    </source>
</evidence>
<keyword evidence="1" id="KW-0812">Transmembrane</keyword>
<protein>
    <submittedName>
        <fullName evidence="2">Uncharacterized protein</fullName>
    </submittedName>
</protein>
<evidence type="ECO:0000313" key="3">
    <source>
        <dbReference type="Proteomes" id="UP001152178"/>
    </source>
</evidence>
<accession>A0ABT4QU62</accession>
<keyword evidence="1" id="KW-0472">Membrane</keyword>
<dbReference type="EMBL" id="JAPFQA010000004">
    <property type="protein sequence ID" value="MCZ8545088.1"/>
    <property type="molecule type" value="Genomic_DNA"/>
</dbReference>